<keyword evidence="1" id="KW-0812">Transmembrane</keyword>
<protein>
    <submittedName>
        <fullName evidence="3">TadE-like protein</fullName>
    </submittedName>
</protein>
<dbReference type="Pfam" id="PF07811">
    <property type="entry name" value="TadE"/>
    <property type="match status" value="1"/>
</dbReference>
<dbReference type="OrthoDB" id="7907064at2"/>
<keyword evidence="1" id="KW-0472">Membrane</keyword>
<evidence type="ECO:0000313" key="4">
    <source>
        <dbReference type="Proteomes" id="UP000184144"/>
    </source>
</evidence>
<dbReference type="InterPro" id="IPR012495">
    <property type="entry name" value="TadE-like_dom"/>
</dbReference>
<organism evidence="3 4">
    <name type="scientific">Litoreibacter ascidiaceicola</name>
    <dbReference type="NCBI Taxonomy" id="1486859"/>
    <lineage>
        <taxon>Bacteria</taxon>
        <taxon>Pseudomonadati</taxon>
        <taxon>Pseudomonadota</taxon>
        <taxon>Alphaproteobacteria</taxon>
        <taxon>Rhodobacterales</taxon>
        <taxon>Roseobacteraceae</taxon>
        <taxon>Litoreibacter</taxon>
    </lineage>
</organism>
<accession>A0A1M4U240</accession>
<reference evidence="4" key="1">
    <citation type="submission" date="2016-11" db="EMBL/GenBank/DDBJ databases">
        <authorList>
            <person name="Varghese N."/>
            <person name="Submissions S."/>
        </authorList>
    </citation>
    <scope>NUCLEOTIDE SEQUENCE [LARGE SCALE GENOMIC DNA]</scope>
    <source>
        <strain evidence="4">DSM 100566</strain>
    </source>
</reference>
<name>A0A1M4U240_9RHOB</name>
<dbReference type="AlphaFoldDB" id="A0A1M4U240"/>
<keyword evidence="1" id="KW-1133">Transmembrane helix</keyword>
<evidence type="ECO:0000313" key="3">
    <source>
        <dbReference type="EMBL" id="SHE50740.1"/>
    </source>
</evidence>
<evidence type="ECO:0000256" key="1">
    <source>
        <dbReference type="SAM" id="Phobius"/>
    </source>
</evidence>
<dbReference type="EMBL" id="FQUV01000001">
    <property type="protein sequence ID" value="SHE50740.1"/>
    <property type="molecule type" value="Genomic_DNA"/>
</dbReference>
<dbReference type="Proteomes" id="UP000184144">
    <property type="component" value="Unassembled WGS sequence"/>
</dbReference>
<sequence length="195" mass="22051">MTHRKPSRLVRTWRRLMGREDGNATIEFAILFPAFFLLFMVVFELGLLMTRYMMFDRALDISVREMRLSENRAFTKNQVKQLLCSQTVILANHCMDDLTVELVRLSDVSGSSWTFPAEGAQCRDYGADVIPVTQFDSPTKSNEVVFVRACMSIKPFFEVAGLGAFLTRNSTPDRLNMIAMSAFAVEPNNWVGSGS</sequence>
<proteinExistence type="predicted"/>
<dbReference type="RefSeq" id="WP_083588536.1">
    <property type="nucleotide sequence ID" value="NZ_FQUV01000001.1"/>
</dbReference>
<feature type="domain" description="TadE-like" evidence="2">
    <location>
        <begin position="22"/>
        <end position="62"/>
    </location>
</feature>
<keyword evidence="4" id="KW-1185">Reference proteome</keyword>
<evidence type="ECO:0000259" key="2">
    <source>
        <dbReference type="Pfam" id="PF07811"/>
    </source>
</evidence>
<dbReference type="STRING" id="1486859.SAMN05444273_101627"/>
<feature type="transmembrane region" description="Helical" evidence="1">
    <location>
        <begin position="28"/>
        <end position="48"/>
    </location>
</feature>
<gene>
    <name evidence="3" type="ORF">SAMN05444273_101627</name>
</gene>